<dbReference type="Gene3D" id="2.70.70.10">
    <property type="entry name" value="Glucose Permease (Domain IIA)"/>
    <property type="match status" value="1"/>
</dbReference>
<dbReference type="AlphaFoldDB" id="A0A194AJM2"/>
<comment type="caution">
    <text evidence="3">The sequence shown here is derived from an EMBL/GenBank/DDBJ whole genome shotgun (WGS) entry which is preliminary data.</text>
</comment>
<feature type="domain" description="M23ase beta-sheet core" evidence="2">
    <location>
        <begin position="325"/>
        <end position="419"/>
    </location>
</feature>
<evidence type="ECO:0000313" key="3">
    <source>
        <dbReference type="EMBL" id="GAU08934.1"/>
    </source>
</evidence>
<dbReference type="Pfam" id="PF01551">
    <property type="entry name" value="Peptidase_M23"/>
    <property type="match status" value="1"/>
</dbReference>
<accession>A0A194AJM2</accession>
<reference evidence="4" key="1">
    <citation type="submission" date="2016-06" db="EMBL/GenBank/DDBJ databases">
        <title>Draft genome sequence of Desulfoplanes formicivorans strain Pf12B.</title>
        <authorList>
            <person name="Watanabe M."/>
            <person name="Kojima H."/>
            <person name="Fukui M."/>
        </authorList>
    </citation>
    <scope>NUCLEOTIDE SEQUENCE [LARGE SCALE GENOMIC DNA]</scope>
    <source>
        <strain evidence="4">Pf12B</strain>
    </source>
</reference>
<name>A0A194AJM2_9BACT</name>
<keyword evidence="4" id="KW-1185">Reference proteome</keyword>
<dbReference type="PANTHER" id="PTHR21666">
    <property type="entry name" value="PEPTIDASE-RELATED"/>
    <property type="match status" value="1"/>
</dbReference>
<protein>
    <submittedName>
        <fullName evidence="3">Peptidase M23</fullName>
    </submittedName>
</protein>
<organism evidence="3 4">
    <name type="scientific">Desulfoplanes formicivorans</name>
    <dbReference type="NCBI Taxonomy" id="1592317"/>
    <lineage>
        <taxon>Bacteria</taxon>
        <taxon>Pseudomonadati</taxon>
        <taxon>Thermodesulfobacteriota</taxon>
        <taxon>Desulfovibrionia</taxon>
        <taxon>Desulfovibrionales</taxon>
        <taxon>Desulfoplanaceae</taxon>
        <taxon>Desulfoplanes</taxon>
    </lineage>
</organism>
<dbReference type="STRING" id="1592317.DPF_1653"/>
<dbReference type="SUPFAM" id="SSF51261">
    <property type="entry name" value="Duplicated hybrid motif"/>
    <property type="match status" value="1"/>
</dbReference>
<proteinExistence type="predicted"/>
<dbReference type="RefSeq" id="WP_083254573.1">
    <property type="nucleotide sequence ID" value="NZ_BDFE01000016.1"/>
</dbReference>
<evidence type="ECO:0000313" key="4">
    <source>
        <dbReference type="Proteomes" id="UP000095200"/>
    </source>
</evidence>
<keyword evidence="1" id="KW-0732">Signal</keyword>
<dbReference type="GO" id="GO:0004222">
    <property type="term" value="F:metalloendopeptidase activity"/>
    <property type="evidence" value="ECO:0007669"/>
    <property type="project" value="TreeGrafter"/>
</dbReference>
<dbReference type="InterPro" id="IPR011055">
    <property type="entry name" value="Dup_hybrid_motif"/>
</dbReference>
<evidence type="ECO:0000259" key="2">
    <source>
        <dbReference type="Pfam" id="PF01551"/>
    </source>
</evidence>
<evidence type="ECO:0000256" key="1">
    <source>
        <dbReference type="ARBA" id="ARBA00022729"/>
    </source>
</evidence>
<dbReference type="Proteomes" id="UP000095200">
    <property type="component" value="Unassembled WGS sequence"/>
</dbReference>
<dbReference type="CDD" id="cd12797">
    <property type="entry name" value="M23_peptidase"/>
    <property type="match status" value="1"/>
</dbReference>
<gene>
    <name evidence="3" type="ORF">DPF_1653</name>
</gene>
<sequence length="453" mass="50272">MKTMFKAMCGLVVAAVLISAAILGYMKFFESELPDISLVPEAQTVTNKTRFILKAHDQGSGLEIVQVAVHQNGRQAIVLSQTFSTTQHSWSATFDLKTAKLQEGPFELLVSCTDKSWNQLGKGNTRLIKYDRILDNHPPVVSVVSRQHNIAIGGCGMVVYTISEPVSKSGVMVGQRFFPGFRQQGTEYYLSLFSFPYDADTQKDVPRVIAVDDAGNTGQSGIYYHLIPKRFRKDTIRITDGFLERKMPQFTNMFPNESSLLDVFLKVNNQGRAENRAQLHTFARQTTPSFVWNKPFLRQPGAANRATFGDQRTYTYKGKVIDHQRHLGIDLASVARDNVRAGNNGKVVFVGFMGIYGNVIIIDHGMGLQSLYAHLSQINVHKGDTITRGQVIGRTGATGMAGGDHLHLGIILAGLPVNPVEWWDSHWIRDNIESKLEIVRQAARPAQTGEVAP</sequence>
<dbReference type="EMBL" id="BDFE01000016">
    <property type="protein sequence ID" value="GAU08934.1"/>
    <property type="molecule type" value="Genomic_DNA"/>
</dbReference>
<dbReference type="InterPro" id="IPR050570">
    <property type="entry name" value="Cell_wall_metabolism_enzyme"/>
</dbReference>
<dbReference type="PANTHER" id="PTHR21666:SF289">
    <property type="entry name" value="L-ALA--D-GLU ENDOPEPTIDASE"/>
    <property type="match status" value="1"/>
</dbReference>
<dbReference type="OrthoDB" id="9765786at2"/>
<dbReference type="InterPro" id="IPR016047">
    <property type="entry name" value="M23ase_b-sheet_dom"/>
</dbReference>